<organism evidence="1 2">
    <name type="scientific">Helicobacter fennelliae MRY12-0050</name>
    <dbReference type="NCBI Taxonomy" id="1325130"/>
    <lineage>
        <taxon>Bacteria</taxon>
        <taxon>Pseudomonadati</taxon>
        <taxon>Campylobacterota</taxon>
        <taxon>Epsilonproteobacteria</taxon>
        <taxon>Campylobacterales</taxon>
        <taxon>Helicobacteraceae</taxon>
        <taxon>Helicobacter</taxon>
    </lineage>
</organism>
<accession>T1DVD8</accession>
<name>T1DVD8_9HELI</name>
<dbReference type="Proteomes" id="UP000018143">
    <property type="component" value="Unassembled WGS sequence"/>
</dbReference>
<comment type="caution">
    <text evidence="1">The sequence shown here is derived from an EMBL/GenBank/DDBJ whole genome shotgun (WGS) entry which is preliminary data.</text>
</comment>
<dbReference type="RefSeq" id="WP_023947072.1">
    <property type="nucleotide sequence ID" value="NZ_BASD01000005.1"/>
</dbReference>
<dbReference type="Gene3D" id="2.40.128.130">
    <property type="entry name" value="Autotransporter beta-domain"/>
    <property type="match status" value="1"/>
</dbReference>
<sequence>MFGNSAFSQTSTRSYFIQDLYGYAQAGLMLNVEKNINVSLNYNGLFASTIESHTAYMQFDWLF</sequence>
<dbReference type="STRING" id="1325130.HFN_2380"/>
<dbReference type="InterPro" id="IPR036709">
    <property type="entry name" value="Autotransporte_beta_dom_sf"/>
</dbReference>
<keyword evidence="2" id="KW-1185">Reference proteome</keyword>
<protein>
    <submittedName>
        <fullName evidence="1">Uncharacterized protein</fullName>
    </submittedName>
</protein>
<proteinExistence type="predicted"/>
<reference evidence="1 2" key="1">
    <citation type="journal article" date="2013" name="Genome Announc.">
        <title>Draft Genome Sequence of Helicobacter fennelliae Strain MRY12-0050, Isolated from a Bacteremia Patient.</title>
        <authorList>
            <person name="Rimbara E."/>
            <person name="Matsui M."/>
            <person name="Mori S."/>
            <person name="Suzuki S."/>
            <person name="Suzuki M."/>
            <person name="Kim H."/>
            <person name="Sekizuka T."/>
            <person name="Kuroda M."/>
            <person name="Shibayama K."/>
        </authorList>
    </citation>
    <scope>NUCLEOTIDE SEQUENCE [LARGE SCALE GENOMIC DNA]</scope>
    <source>
        <strain evidence="1 2">MRY12-0050</strain>
    </source>
</reference>
<evidence type="ECO:0000313" key="2">
    <source>
        <dbReference type="Proteomes" id="UP000018143"/>
    </source>
</evidence>
<gene>
    <name evidence="1" type="ORF">HFN_2380</name>
</gene>
<evidence type="ECO:0000313" key="1">
    <source>
        <dbReference type="EMBL" id="GAD18452.1"/>
    </source>
</evidence>
<dbReference type="AlphaFoldDB" id="T1DVD8"/>
<dbReference type="EMBL" id="BASD01000005">
    <property type="protein sequence ID" value="GAD18452.1"/>
    <property type="molecule type" value="Genomic_DNA"/>
</dbReference>